<organism evidence="7 8">
    <name type="scientific">Candidatus Syntrophonatronum acetioxidans</name>
    <dbReference type="NCBI Taxonomy" id="1795816"/>
    <lineage>
        <taxon>Bacteria</taxon>
        <taxon>Bacillati</taxon>
        <taxon>Bacillota</taxon>
        <taxon>Clostridia</taxon>
        <taxon>Eubacteriales</taxon>
        <taxon>Syntrophomonadaceae</taxon>
        <taxon>Candidatus Syntrophonatronum</taxon>
    </lineage>
</organism>
<dbReference type="PROSITE" id="PS51296">
    <property type="entry name" value="RIESKE"/>
    <property type="match status" value="1"/>
</dbReference>
<sequence>MASTNLTDYPVLDRDIQVDAVIVGGGIVGITLAYLLKQEGLKVAVIEADRIVQGTTGHTTAKITSQHDLIYDKLIKHLGKERAQQYAEANEYAINFIEEIVKEKKIDCDFSRQLACVYTQSNEYIQKILNEVEAALSLGIKAYYTEELPIPFKIKAAECFENQAQFHPRKYILTLAKDIPGDGSYIFEQSRCIDFHEGNPPTVITKDGHKVTAEKMIIASHFPAYGSKGYYFARMYPEKSYALGIRIKEKFPGGMYITAEEPGRSLRFTPYEDGELVIVAGEHHKTGEGPNTNIHYKNLIDFAKETYDVIDIPFRWSTQDYTTLDDVPYVGKITSKSSNTYVATGFRKWGMTNGTVSAILLKDLIVKGESPWAPVYDPSRFESDPMIKNLATTNINVANHLIGDKLKPIPKDMDISPGEGKVIEHDGKKVGIYKDKKDKIHAVVAVCTHMGCNLAWNAAELSWDCPCHGSRFTYEGDIIEGPALKSLRTDDSRFNP</sequence>
<reference evidence="7 8" key="1">
    <citation type="submission" date="2018-08" db="EMBL/GenBank/DDBJ databases">
        <title>The metabolism and importance of syntrophic acetate oxidation coupled to methane or sulfide production in haloalkaline environments.</title>
        <authorList>
            <person name="Timmers P.H.A."/>
            <person name="Vavourakis C.D."/>
            <person name="Sorokin D.Y."/>
            <person name="Sinninghe Damste J.S."/>
            <person name="Muyzer G."/>
            <person name="Stams A.J.M."/>
            <person name="Plugge C.M."/>
        </authorList>
    </citation>
    <scope>NUCLEOTIDE SEQUENCE [LARGE SCALE GENOMIC DNA]</scope>
    <source>
        <strain evidence="7">MSAO_Bac1</strain>
    </source>
</reference>
<proteinExistence type="predicted"/>
<dbReference type="SUPFAM" id="SSF50022">
    <property type="entry name" value="ISP domain"/>
    <property type="match status" value="1"/>
</dbReference>
<gene>
    <name evidence="7" type="ORF">D5R97_05840</name>
</gene>
<accession>A0A424YDF7</accession>
<protein>
    <submittedName>
        <fullName evidence="7">FAD-dependent oxidoreductase</fullName>
    </submittedName>
</protein>
<dbReference type="GO" id="GO:0051537">
    <property type="term" value="F:2 iron, 2 sulfur cluster binding"/>
    <property type="evidence" value="ECO:0007669"/>
    <property type="project" value="UniProtKB-KW"/>
</dbReference>
<dbReference type="InterPro" id="IPR017941">
    <property type="entry name" value="Rieske_2Fe-2S"/>
</dbReference>
<keyword evidence="5" id="KW-1015">Disulfide bond</keyword>
<dbReference type="PANTHER" id="PTHR13847">
    <property type="entry name" value="SARCOSINE DEHYDROGENASE-RELATED"/>
    <property type="match status" value="1"/>
</dbReference>
<keyword evidence="4" id="KW-0411">Iron-sulfur</keyword>
<dbReference type="GO" id="GO:0016705">
    <property type="term" value="F:oxidoreductase activity, acting on paired donors, with incorporation or reduction of molecular oxygen"/>
    <property type="evidence" value="ECO:0007669"/>
    <property type="project" value="UniProtKB-ARBA"/>
</dbReference>
<dbReference type="CDD" id="cd03477">
    <property type="entry name" value="Rieske_YhfW_C"/>
    <property type="match status" value="1"/>
</dbReference>
<dbReference type="SUPFAM" id="SSF51905">
    <property type="entry name" value="FAD/NAD(P)-binding domain"/>
    <property type="match status" value="1"/>
</dbReference>
<dbReference type="InterPro" id="IPR036188">
    <property type="entry name" value="FAD/NAD-bd_sf"/>
</dbReference>
<dbReference type="Gene3D" id="3.50.50.60">
    <property type="entry name" value="FAD/NAD(P)-binding domain"/>
    <property type="match status" value="1"/>
</dbReference>
<evidence type="ECO:0000313" key="8">
    <source>
        <dbReference type="Proteomes" id="UP000285138"/>
    </source>
</evidence>
<dbReference type="EMBL" id="QZAA01000158">
    <property type="protein sequence ID" value="RQD75476.1"/>
    <property type="molecule type" value="Genomic_DNA"/>
</dbReference>
<evidence type="ECO:0000256" key="4">
    <source>
        <dbReference type="ARBA" id="ARBA00023014"/>
    </source>
</evidence>
<name>A0A424YDF7_9FIRM</name>
<evidence type="ECO:0000256" key="1">
    <source>
        <dbReference type="ARBA" id="ARBA00022714"/>
    </source>
</evidence>
<feature type="domain" description="Rieske" evidence="6">
    <location>
        <begin position="407"/>
        <end position="496"/>
    </location>
</feature>
<dbReference type="InterPro" id="IPR038010">
    <property type="entry name" value="YhfW_C"/>
</dbReference>
<dbReference type="Gene3D" id="2.102.10.10">
    <property type="entry name" value="Rieske [2Fe-2S] iron-sulphur domain"/>
    <property type="match status" value="1"/>
</dbReference>
<evidence type="ECO:0000313" key="7">
    <source>
        <dbReference type="EMBL" id="RQD75476.1"/>
    </source>
</evidence>
<dbReference type="GO" id="GO:0005737">
    <property type="term" value="C:cytoplasm"/>
    <property type="evidence" value="ECO:0007669"/>
    <property type="project" value="TreeGrafter"/>
</dbReference>
<evidence type="ECO:0000256" key="2">
    <source>
        <dbReference type="ARBA" id="ARBA00022723"/>
    </source>
</evidence>
<dbReference type="FunFam" id="2.102.10.10:FF:000014">
    <property type="entry name" value="Oxidoreductase, FAD dependent"/>
    <property type="match status" value="1"/>
</dbReference>
<dbReference type="InterPro" id="IPR005805">
    <property type="entry name" value="Rieske_Fe-S_prot_C"/>
</dbReference>
<evidence type="ECO:0000256" key="3">
    <source>
        <dbReference type="ARBA" id="ARBA00023004"/>
    </source>
</evidence>
<dbReference type="InterPro" id="IPR036922">
    <property type="entry name" value="Rieske_2Fe-2S_sf"/>
</dbReference>
<keyword evidence="3" id="KW-0408">Iron</keyword>
<dbReference type="GO" id="GO:0046872">
    <property type="term" value="F:metal ion binding"/>
    <property type="evidence" value="ECO:0007669"/>
    <property type="project" value="UniProtKB-KW"/>
</dbReference>
<keyword evidence="1" id="KW-0001">2Fe-2S</keyword>
<keyword evidence="2" id="KW-0479">Metal-binding</keyword>
<evidence type="ECO:0000256" key="5">
    <source>
        <dbReference type="ARBA" id="ARBA00023157"/>
    </source>
</evidence>
<dbReference type="AlphaFoldDB" id="A0A424YDF7"/>
<dbReference type="Pfam" id="PF01266">
    <property type="entry name" value="DAO"/>
    <property type="match status" value="1"/>
</dbReference>
<dbReference type="PANTHER" id="PTHR13847:SF274">
    <property type="entry name" value="RIESKE 2FE-2S IRON-SULFUR PROTEIN YHFW-RELATED"/>
    <property type="match status" value="1"/>
</dbReference>
<dbReference type="Pfam" id="PF00355">
    <property type="entry name" value="Rieske"/>
    <property type="match status" value="1"/>
</dbReference>
<dbReference type="Gene3D" id="3.30.9.10">
    <property type="entry name" value="D-Amino Acid Oxidase, subunit A, domain 2"/>
    <property type="match status" value="1"/>
</dbReference>
<dbReference type="GO" id="GO:0016020">
    <property type="term" value="C:membrane"/>
    <property type="evidence" value="ECO:0007669"/>
    <property type="project" value="InterPro"/>
</dbReference>
<evidence type="ECO:0000259" key="6">
    <source>
        <dbReference type="PROSITE" id="PS51296"/>
    </source>
</evidence>
<dbReference type="GO" id="GO:0004497">
    <property type="term" value="F:monooxygenase activity"/>
    <property type="evidence" value="ECO:0007669"/>
    <property type="project" value="UniProtKB-ARBA"/>
</dbReference>
<dbReference type="InterPro" id="IPR006076">
    <property type="entry name" value="FAD-dep_OxRdtase"/>
</dbReference>
<comment type="caution">
    <text evidence="7">The sequence shown here is derived from an EMBL/GenBank/DDBJ whole genome shotgun (WGS) entry which is preliminary data.</text>
</comment>
<dbReference type="PRINTS" id="PR00162">
    <property type="entry name" value="RIESKE"/>
</dbReference>
<dbReference type="Proteomes" id="UP000285138">
    <property type="component" value="Unassembled WGS sequence"/>
</dbReference>